<evidence type="ECO:0000256" key="5">
    <source>
        <dbReference type="SAM" id="MobiDB-lite"/>
    </source>
</evidence>
<evidence type="ECO:0000313" key="10">
    <source>
        <dbReference type="Proteomes" id="UP000000739"/>
    </source>
</evidence>
<feature type="transmembrane region" description="Helical" evidence="6">
    <location>
        <begin position="12"/>
        <end position="31"/>
    </location>
</feature>
<organism evidence="9 10">
    <name type="scientific">Desulfatibacillum aliphaticivorans</name>
    <dbReference type="NCBI Taxonomy" id="218208"/>
    <lineage>
        <taxon>Bacteria</taxon>
        <taxon>Pseudomonadati</taxon>
        <taxon>Thermodesulfobacteriota</taxon>
        <taxon>Desulfobacteria</taxon>
        <taxon>Desulfobacterales</taxon>
        <taxon>Desulfatibacillaceae</taxon>
        <taxon>Desulfatibacillum</taxon>
    </lineage>
</organism>
<dbReference type="Gene3D" id="3.30.450.20">
    <property type="entry name" value="PAS domain"/>
    <property type="match status" value="2"/>
</dbReference>
<dbReference type="EMBL" id="CP001322">
    <property type="protein sequence ID" value="ACL02484.1"/>
    <property type="molecule type" value="Genomic_DNA"/>
</dbReference>
<dbReference type="SUPFAM" id="SSF58104">
    <property type="entry name" value="Methyl-accepting chemotaxis protein (MCP) signaling domain"/>
    <property type="match status" value="1"/>
</dbReference>
<keyword evidence="2" id="KW-0145">Chemotaxis</keyword>
<dbReference type="Gene3D" id="6.10.340.10">
    <property type="match status" value="1"/>
</dbReference>
<dbReference type="KEGG" id="dal:Dalk_0779"/>
<evidence type="ECO:0000313" key="9">
    <source>
        <dbReference type="EMBL" id="ACL02484.1"/>
    </source>
</evidence>
<dbReference type="AlphaFoldDB" id="B8FHR7"/>
<feature type="transmembrane region" description="Helical" evidence="6">
    <location>
        <begin position="332"/>
        <end position="354"/>
    </location>
</feature>
<keyword evidence="10" id="KW-1185">Reference proteome</keyword>
<dbReference type="InterPro" id="IPR004089">
    <property type="entry name" value="MCPsignal_dom"/>
</dbReference>
<proteinExistence type="inferred from homology"/>
<evidence type="ECO:0000256" key="2">
    <source>
        <dbReference type="ARBA" id="ARBA00022500"/>
    </source>
</evidence>
<dbReference type="GO" id="GO:0004888">
    <property type="term" value="F:transmembrane signaling receptor activity"/>
    <property type="evidence" value="ECO:0007669"/>
    <property type="project" value="TreeGrafter"/>
</dbReference>
<protein>
    <submittedName>
        <fullName evidence="9">Methyl-accepting chemotaxis sensory transducer</fullName>
    </submittedName>
</protein>
<dbReference type="Gene3D" id="1.10.287.950">
    <property type="entry name" value="Methyl-accepting chemotaxis protein"/>
    <property type="match status" value="1"/>
</dbReference>
<evidence type="ECO:0000256" key="6">
    <source>
        <dbReference type="SAM" id="Phobius"/>
    </source>
</evidence>
<evidence type="ECO:0000259" key="7">
    <source>
        <dbReference type="PROSITE" id="PS50111"/>
    </source>
</evidence>
<dbReference type="GO" id="GO:0007165">
    <property type="term" value="P:signal transduction"/>
    <property type="evidence" value="ECO:0007669"/>
    <property type="project" value="UniProtKB-KW"/>
</dbReference>
<feature type="compositionally biased region" description="Basic and acidic residues" evidence="5">
    <location>
        <begin position="493"/>
        <end position="503"/>
    </location>
</feature>
<keyword evidence="6" id="KW-0812">Transmembrane</keyword>
<dbReference type="PROSITE" id="PS50885">
    <property type="entry name" value="HAMP"/>
    <property type="match status" value="1"/>
</dbReference>
<dbReference type="PROSITE" id="PS50111">
    <property type="entry name" value="CHEMOTAXIS_TRANSDUC_2"/>
    <property type="match status" value="1"/>
</dbReference>
<dbReference type="SMART" id="SM00304">
    <property type="entry name" value="HAMP"/>
    <property type="match status" value="1"/>
</dbReference>
<dbReference type="Pfam" id="PF22673">
    <property type="entry name" value="MCP-like_PDC_1"/>
    <property type="match status" value="1"/>
</dbReference>
<feature type="region of interest" description="Disordered" evidence="5">
    <location>
        <begin position="492"/>
        <end position="520"/>
    </location>
</feature>
<reference evidence="9 10" key="1">
    <citation type="journal article" date="2012" name="Environ. Microbiol.">
        <title>The genome sequence of Desulfatibacillum alkenivorans AK-01: a blueprint for anaerobic alkane oxidation.</title>
        <authorList>
            <person name="Callaghan A.V."/>
            <person name="Morris B.E."/>
            <person name="Pereira I.A."/>
            <person name="McInerney M.J."/>
            <person name="Austin R.N."/>
            <person name="Groves J.T."/>
            <person name="Kukor J.J."/>
            <person name="Suflita J.M."/>
            <person name="Young L.Y."/>
            <person name="Zylstra G.J."/>
            <person name="Wawrik B."/>
        </authorList>
    </citation>
    <scope>NUCLEOTIDE SEQUENCE [LARGE SCALE GENOMIC DNA]</scope>
    <source>
        <strain evidence="9 10">AK-01</strain>
    </source>
</reference>
<dbReference type="CDD" id="cd12913">
    <property type="entry name" value="PDC1_MCP_like"/>
    <property type="match status" value="1"/>
</dbReference>
<evidence type="ECO:0000256" key="1">
    <source>
        <dbReference type="ARBA" id="ARBA00004370"/>
    </source>
</evidence>
<feature type="region of interest" description="Disordered" evidence="5">
    <location>
        <begin position="697"/>
        <end position="730"/>
    </location>
</feature>
<evidence type="ECO:0000256" key="3">
    <source>
        <dbReference type="ARBA" id="ARBA00029447"/>
    </source>
</evidence>
<keyword evidence="6" id="KW-0472">Membrane</keyword>
<dbReference type="GO" id="GO:0005886">
    <property type="term" value="C:plasma membrane"/>
    <property type="evidence" value="ECO:0007669"/>
    <property type="project" value="TreeGrafter"/>
</dbReference>
<dbReference type="FunFam" id="1.10.287.950:FF:000001">
    <property type="entry name" value="Methyl-accepting chemotaxis sensory transducer"/>
    <property type="match status" value="1"/>
</dbReference>
<dbReference type="CDD" id="cd06225">
    <property type="entry name" value="HAMP"/>
    <property type="match status" value="1"/>
</dbReference>
<dbReference type="InterPro" id="IPR051310">
    <property type="entry name" value="MCP_chemotaxis"/>
</dbReference>
<feature type="domain" description="HAMP" evidence="8">
    <location>
        <begin position="356"/>
        <end position="408"/>
    </location>
</feature>
<dbReference type="InterPro" id="IPR003660">
    <property type="entry name" value="HAMP_dom"/>
</dbReference>
<dbReference type="Pfam" id="PF00015">
    <property type="entry name" value="MCPsignal"/>
    <property type="match status" value="1"/>
</dbReference>
<gene>
    <name evidence="9" type="ordered locus">Dalk_0779</name>
</gene>
<dbReference type="PANTHER" id="PTHR43531">
    <property type="entry name" value="PROTEIN ICFG"/>
    <property type="match status" value="1"/>
</dbReference>
<name>B8FHR7_DESAL</name>
<keyword evidence="6" id="KW-1133">Transmembrane helix</keyword>
<dbReference type="Proteomes" id="UP000000739">
    <property type="component" value="Chromosome"/>
</dbReference>
<dbReference type="CDD" id="cd11386">
    <property type="entry name" value="MCP_signal"/>
    <property type="match status" value="1"/>
</dbReference>
<dbReference type="Pfam" id="PF00672">
    <property type="entry name" value="HAMP"/>
    <property type="match status" value="1"/>
</dbReference>
<dbReference type="RefSeq" id="WP_012609923.1">
    <property type="nucleotide sequence ID" value="NC_011768.1"/>
</dbReference>
<evidence type="ECO:0000259" key="8">
    <source>
        <dbReference type="PROSITE" id="PS50885"/>
    </source>
</evidence>
<dbReference type="GO" id="GO:0006935">
    <property type="term" value="P:chemotaxis"/>
    <property type="evidence" value="ECO:0007669"/>
    <property type="project" value="UniProtKB-KW"/>
</dbReference>
<dbReference type="HOGENOM" id="CLU_000445_107_12_7"/>
<dbReference type="SMART" id="SM00283">
    <property type="entry name" value="MA"/>
    <property type="match status" value="1"/>
</dbReference>
<dbReference type="eggNOG" id="COG2972">
    <property type="taxonomic scope" value="Bacteria"/>
</dbReference>
<keyword evidence="4" id="KW-0807">Transducer</keyword>
<accession>B8FHR7</accession>
<dbReference type="PANTHER" id="PTHR43531:SF11">
    <property type="entry name" value="METHYL-ACCEPTING CHEMOTAXIS PROTEIN 3"/>
    <property type="match status" value="1"/>
</dbReference>
<sequence length="730" mass="78656">MKIKSIQQKIALSAAMSILVLVGIIVAFFTYEMNLTAAENRELAEKQGVKDVAEEGEKIAREIETKLDQSLYLARSLAQMLSGVKDPDRPLKMYRDEFTIILKTMLENNPQLLGIYTAWEPDAFDGLDDLYMGVEGHDQTGRYIPYWHKGDDGEPVLEALVDYDKEGAGDYYQIPKKTMKECILEPYIYEIGGKPVLLTSMVAPIIVNDVFYGIAGVDMKLDSFQAMADNMNQFFDGHGRVVLISNSGILAGVTGKPGLVGKHMQEVHNDWKADIGHVQSGKQKIEVEEGNIEGFIPIRIGQTGTPWSANVLVPESIVTAQAVAKAAKDRKLIIIAATVSAFLMVVCLILMWWVAGRIAKPIKKASALMDRISIGDLSAKAHIQGRDEVAAMGASIDRFVDGMRAFLGLLEEVANGDLTVSFPQRDEQDDISPVAQKMVDSLHALASEVNNASEQVHAGAGQISSASQSLSQGATEQAASLQEITASMSEIAKQAKENAENAREANNIAHSVGESGDKGASQMEEMVASMGGIEQASNDISKIIKVIDDIAFQTNLLALNAAVEAARAGKHGKGFAVVAQEVRNLASRSAKAAAETSELIEDSIRRVTDGSRVASETEEILREVLDGIHKVTNLAGEIAEASNDQAQGAAQINQALGQIDSVTQLNTANAEETASSAQELSAQASTLKSLIGRFKTNSQRHSGDRALISANDSRSMPEFPMLDAPDDAWG</sequence>
<dbReference type="eggNOG" id="COG0840">
    <property type="taxonomic scope" value="Bacteria"/>
</dbReference>
<feature type="domain" description="Methyl-accepting transducer" evidence="7">
    <location>
        <begin position="452"/>
        <end position="681"/>
    </location>
</feature>
<evidence type="ECO:0000256" key="4">
    <source>
        <dbReference type="PROSITE-ProRule" id="PRU00284"/>
    </source>
</evidence>
<comment type="subcellular location">
    <subcellularLocation>
        <location evidence="1">Membrane</location>
    </subcellularLocation>
</comment>
<comment type="similarity">
    <text evidence="3">Belongs to the methyl-accepting chemotaxis (MCP) protein family.</text>
</comment>